<dbReference type="Pfam" id="PF02515">
    <property type="entry name" value="CoA_transf_3"/>
    <property type="match status" value="1"/>
</dbReference>
<reference evidence="2" key="1">
    <citation type="submission" date="2022-01" db="EMBL/GenBank/DDBJ databases">
        <authorList>
            <person name="Jo J.-H."/>
            <person name="Im W.-T."/>
        </authorList>
    </citation>
    <scope>NUCLEOTIDE SEQUENCE</scope>
    <source>
        <strain evidence="2">I2-34</strain>
    </source>
</reference>
<comment type="caution">
    <text evidence="2">The sequence shown here is derived from an EMBL/GenBank/DDBJ whole genome shotgun (WGS) entry which is preliminary data.</text>
</comment>
<dbReference type="InterPro" id="IPR023606">
    <property type="entry name" value="CoA-Trfase_III_dom_1_sf"/>
</dbReference>
<organism evidence="2 3">
    <name type="scientific">Arthrobacter hankyongi</name>
    <dbReference type="NCBI Taxonomy" id="2904801"/>
    <lineage>
        <taxon>Bacteria</taxon>
        <taxon>Bacillati</taxon>
        <taxon>Actinomycetota</taxon>
        <taxon>Actinomycetes</taxon>
        <taxon>Micrococcales</taxon>
        <taxon>Micrococcaceae</taxon>
        <taxon>Arthrobacter</taxon>
    </lineage>
</organism>
<dbReference type="SUPFAM" id="SSF89796">
    <property type="entry name" value="CoA-transferase family III (CaiB/BaiF)"/>
    <property type="match status" value="1"/>
</dbReference>
<dbReference type="Gene3D" id="3.30.1540.10">
    <property type="entry name" value="formyl-coa transferase, domain 3"/>
    <property type="match status" value="1"/>
</dbReference>
<keyword evidence="3" id="KW-1185">Reference proteome</keyword>
<evidence type="ECO:0000313" key="2">
    <source>
        <dbReference type="EMBL" id="MCG2621124.1"/>
    </source>
</evidence>
<accession>A0ABS9L358</accession>
<dbReference type="RefSeq" id="WP_237818231.1">
    <property type="nucleotide sequence ID" value="NZ_JAKLTQ010000002.1"/>
</dbReference>
<protein>
    <submittedName>
        <fullName evidence="2">CoA transferase</fullName>
    </submittedName>
</protein>
<evidence type="ECO:0000313" key="3">
    <source>
        <dbReference type="Proteomes" id="UP001165368"/>
    </source>
</evidence>
<name>A0ABS9L358_9MICC</name>
<proteinExistence type="predicted"/>
<evidence type="ECO:0000256" key="1">
    <source>
        <dbReference type="ARBA" id="ARBA00022679"/>
    </source>
</evidence>
<dbReference type="InterPro" id="IPR050483">
    <property type="entry name" value="CoA-transferase_III_domain"/>
</dbReference>
<dbReference type="Proteomes" id="UP001165368">
    <property type="component" value="Unassembled WGS sequence"/>
</dbReference>
<dbReference type="InterPro" id="IPR044855">
    <property type="entry name" value="CoA-Trfase_III_dom3_sf"/>
</dbReference>
<dbReference type="PANTHER" id="PTHR48207">
    <property type="entry name" value="SUCCINATE--HYDROXYMETHYLGLUTARATE COA-TRANSFERASE"/>
    <property type="match status" value="1"/>
</dbReference>
<gene>
    <name evidence="2" type="ORF">LVY72_04255</name>
</gene>
<dbReference type="InterPro" id="IPR003673">
    <property type="entry name" value="CoA-Trfase_fam_III"/>
</dbReference>
<dbReference type="GO" id="GO:0016740">
    <property type="term" value="F:transferase activity"/>
    <property type="evidence" value="ECO:0007669"/>
    <property type="project" value="UniProtKB-KW"/>
</dbReference>
<keyword evidence="1 2" id="KW-0808">Transferase</keyword>
<dbReference type="EMBL" id="JAKLTQ010000002">
    <property type="protein sequence ID" value="MCG2621124.1"/>
    <property type="molecule type" value="Genomic_DNA"/>
</dbReference>
<dbReference type="Gene3D" id="3.40.50.10540">
    <property type="entry name" value="Crotonobetainyl-coa:carnitine coa-transferase, domain 1"/>
    <property type="match status" value="1"/>
</dbReference>
<sequence length="407" mass="43601">MTDSTVTEMPATTGTSTKAATAGLPLEGVRVLDLTGFLSGPFGSQILGDLGAEVLKIEPPEGDNSRSVPPYFVGDASVYYLSTNRNKKSAVINLKDPDGQRVVKGLIAKSDIVLENFRPGALQRLGLDYETIAADIPSIIWCSISGFGQDGPYAHRPAYDMIVQAYSGGMSLTGERGGVPVRAGLPIGDLTAGLYGVIAVLAALNKRAHTGEGDYIDISMLDCQLAFLSYQGAYYLHSGKVPGTQGRAHDSIPTYRCFRAGDGIDVAVTANTEGMWEALCGVLGLAELIEDDRFRTLADRHRNRGELEPLLEEAFLALGADQWVELLTDAGVPVAPVNTVDRALADTQARHRNMVVELQDESGEQNVRVVGNPLKFRSMSSQLLNYPPNLGEHTEEIIALSGVTHGE</sequence>
<dbReference type="PANTHER" id="PTHR48207:SF3">
    <property type="entry name" value="SUCCINATE--HYDROXYMETHYLGLUTARATE COA-TRANSFERASE"/>
    <property type="match status" value="1"/>
</dbReference>